<proteinExistence type="inferred from homology"/>
<feature type="region of interest" description="Disordered" evidence="2">
    <location>
        <begin position="156"/>
        <end position="176"/>
    </location>
</feature>
<evidence type="ECO:0000313" key="5">
    <source>
        <dbReference type="EMBL" id="KAL3808393.1"/>
    </source>
</evidence>
<reference evidence="5 6" key="1">
    <citation type="submission" date="2024-10" db="EMBL/GenBank/DDBJ databases">
        <title>Updated reference genomes for cyclostephanoid diatoms.</title>
        <authorList>
            <person name="Roberts W.R."/>
            <person name="Alverson A.J."/>
        </authorList>
    </citation>
    <scope>NUCLEOTIDE SEQUENCE [LARGE SCALE GENOMIC DNA]</scope>
    <source>
        <strain evidence="5 6">AJA228-03</strain>
    </source>
</reference>
<dbReference type="PANTHER" id="PTHR16301">
    <property type="entry name" value="IMPACT-RELATED"/>
    <property type="match status" value="1"/>
</dbReference>
<dbReference type="PANTHER" id="PTHR16301:SF20">
    <property type="entry name" value="IMPACT FAMILY MEMBER YIGZ"/>
    <property type="match status" value="1"/>
</dbReference>
<evidence type="ECO:0000256" key="2">
    <source>
        <dbReference type="SAM" id="MobiDB-lite"/>
    </source>
</evidence>
<comment type="similarity">
    <text evidence="1">Belongs to the IMPACT family.</text>
</comment>
<evidence type="ECO:0000256" key="1">
    <source>
        <dbReference type="ARBA" id="ARBA00007665"/>
    </source>
</evidence>
<dbReference type="Pfam" id="PF01205">
    <property type="entry name" value="Impact_N"/>
    <property type="match status" value="1"/>
</dbReference>
<sequence length="298" mass="32285">MRITRRLILICAAAAGPTMASGRTLLRRHRFASAAFLHVLPSPSIASTTTGDVVASSWSSSLVKRPPGRVVVGRNAKYATERRSTRLCHSKSIKWTIDGTDFHEAGDEGEVIVKKSRFLGYAAHCASYEEARTMLDRLRSDHPRCRHVCHGYVSSTNGHTERSSDDGEPSGTGGHPILGAIRSEGLTDVLCAVVRYYGGIKLGTGGLIRAYGNAARNALRRANAVVLTTRTCMRVSTRVANIGALLNAVYGRDGTKIIDEVYYGHDGTAEVTIGYNEEDGEMLMEDIADATRGDVKFL</sequence>
<dbReference type="Proteomes" id="UP001530377">
    <property type="component" value="Unassembled WGS sequence"/>
</dbReference>
<dbReference type="InterPro" id="IPR020568">
    <property type="entry name" value="Ribosomal_Su5_D2-typ_SF"/>
</dbReference>
<feature type="signal peptide" evidence="3">
    <location>
        <begin position="1"/>
        <end position="22"/>
    </location>
</feature>
<dbReference type="InterPro" id="IPR001498">
    <property type="entry name" value="Impact_N"/>
</dbReference>
<accession>A0ABD3R6J1</accession>
<feature type="chain" id="PRO_5044805412" description="Impact N-terminal domain-containing protein" evidence="3">
    <location>
        <begin position="23"/>
        <end position="298"/>
    </location>
</feature>
<comment type="caution">
    <text evidence="5">The sequence shown here is derived from an EMBL/GenBank/DDBJ whole genome shotgun (WGS) entry which is preliminary data.</text>
</comment>
<evidence type="ECO:0000256" key="3">
    <source>
        <dbReference type="SAM" id="SignalP"/>
    </source>
</evidence>
<dbReference type="Gene3D" id="3.30.230.30">
    <property type="entry name" value="Impact, N-terminal domain"/>
    <property type="match status" value="1"/>
</dbReference>
<feature type="domain" description="Impact N-terminal" evidence="4">
    <location>
        <begin position="114"/>
        <end position="219"/>
    </location>
</feature>
<evidence type="ECO:0000259" key="4">
    <source>
        <dbReference type="Pfam" id="PF01205"/>
    </source>
</evidence>
<dbReference type="EMBL" id="JALLPB020000515">
    <property type="protein sequence ID" value="KAL3808393.1"/>
    <property type="molecule type" value="Genomic_DNA"/>
</dbReference>
<dbReference type="InterPro" id="IPR036956">
    <property type="entry name" value="Impact_N_sf"/>
</dbReference>
<organism evidence="5 6">
    <name type="scientific">Cyclostephanos tholiformis</name>
    <dbReference type="NCBI Taxonomy" id="382380"/>
    <lineage>
        <taxon>Eukaryota</taxon>
        <taxon>Sar</taxon>
        <taxon>Stramenopiles</taxon>
        <taxon>Ochrophyta</taxon>
        <taxon>Bacillariophyta</taxon>
        <taxon>Coscinodiscophyceae</taxon>
        <taxon>Thalassiosirophycidae</taxon>
        <taxon>Stephanodiscales</taxon>
        <taxon>Stephanodiscaceae</taxon>
        <taxon>Cyclostephanos</taxon>
    </lineage>
</organism>
<dbReference type="SUPFAM" id="SSF54211">
    <property type="entry name" value="Ribosomal protein S5 domain 2-like"/>
    <property type="match status" value="1"/>
</dbReference>
<dbReference type="InterPro" id="IPR023582">
    <property type="entry name" value="Impact"/>
</dbReference>
<name>A0ABD3R6J1_9STRA</name>
<protein>
    <recommendedName>
        <fullName evidence="4">Impact N-terminal domain-containing protein</fullName>
    </recommendedName>
</protein>
<evidence type="ECO:0000313" key="6">
    <source>
        <dbReference type="Proteomes" id="UP001530377"/>
    </source>
</evidence>
<dbReference type="AlphaFoldDB" id="A0ABD3R6J1"/>
<keyword evidence="3" id="KW-0732">Signal</keyword>
<gene>
    <name evidence="5" type="ORF">ACHAXA_000791</name>
</gene>
<keyword evidence="6" id="KW-1185">Reference proteome</keyword>